<dbReference type="InterPro" id="IPR004761">
    <property type="entry name" value="Spore_GerAB"/>
</dbReference>
<dbReference type="GO" id="GO:0009847">
    <property type="term" value="P:spore germination"/>
    <property type="evidence" value="ECO:0007669"/>
    <property type="project" value="InterPro"/>
</dbReference>
<dbReference type="PANTHER" id="PTHR34975:SF2">
    <property type="entry name" value="SPORE GERMINATION PROTEIN A2"/>
    <property type="match status" value="1"/>
</dbReference>
<feature type="transmembrane region" description="Helical" evidence="8">
    <location>
        <begin position="187"/>
        <end position="205"/>
    </location>
</feature>
<dbReference type="Pfam" id="PF03845">
    <property type="entry name" value="Spore_permease"/>
    <property type="match status" value="1"/>
</dbReference>
<organism evidence="9 10">
    <name type="scientific">Desmospora activa DSM 45169</name>
    <dbReference type="NCBI Taxonomy" id="1121389"/>
    <lineage>
        <taxon>Bacteria</taxon>
        <taxon>Bacillati</taxon>
        <taxon>Bacillota</taxon>
        <taxon>Bacilli</taxon>
        <taxon>Bacillales</taxon>
        <taxon>Thermoactinomycetaceae</taxon>
        <taxon>Desmospora</taxon>
    </lineage>
</organism>
<keyword evidence="5 8" id="KW-0812">Transmembrane</keyword>
<feature type="transmembrane region" description="Helical" evidence="8">
    <location>
        <begin position="217"/>
        <end position="240"/>
    </location>
</feature>
<dbReference type="EMBL" id="PZZP01000001">
    <property type="protein sequence ID" value="PTM58111.1"/>
    <property type="molecule type" value="Genomic_DNA"/>
</dbReference>
<dbReference type="Gene3D" id="1.20.1740.10">
    <property type="entry name" value="Amino acid/polyamine transporter I"/>
    <property type="match status" value="1"/>
</dbReference>
<dbReference type="RefSeq" id="WP_170105112.1">
    <property type="nucleotide sequence ID" value="NZ_PZZP01000001.1"/>
</dbReference>
<keyword evidence="10" id="KW-1185">Reference proteome</keyword>
<feature type="transmembrane region" description="Helical" evidence="8">
    <location>
        <begin position="147"/>
        <end position="167"/>
    </location>
</feature>
<reference evidence="9 10" key="1">
    <citation type="submission" date="2018-04" db="EMBL/GenBank/DDBJ databases">
        <title>Genomic Encyclopedia of Archaeal and Bacterial Type Strains, Phase II (KMG-II): from individual species to whole genera.</title>
        <authorList>
            <person name="Goeker M."/>
        </authorList>
    </citation>
    <scope>NUCLEOTIDE SEQUENCE [LARGE SCALE GENOMIC DNA]</scope>
    <source>
        <strain evidence="9 10">DSM 45169</strain>
    </source>
</reference>
<feature type="transmembrane region" description="Helical" evidence="8">
    <location>
        <begin position="12"/>
        <end position="34"/>
    </location>
</feature>
<comment type="similarity">
    <text evidence="2">Belongs to the amino acid-polyamine-organocation (APC) superfamily. Spore germination protein (SGP) (TC 2.A.3.9) family.</text>
</comment>
<keyword evidence="3" id="KW-0813">Transport</keyword>
<dbReference type="PANTHER" id="PTHR34975">
    <property type="entry name" value="SPORE GERMINATION PROTEIN A2"/>
    <property type="match status" value="1"/>
</dbReference>
<comment type="caution">
    <text evidence="9">The sequence shown here is derived from an EMBL/GenBank/DDBJ whole genome shotgun (WGS) entry which is preliminary data.</text>
</comment>
<evidence type="ECO:0000313" key="9">
    <source>
        <dbReference type="EMBL" id="PTM58111.1"/>
    </source>
</evidence>
<keyword evidence="4" id="KW-0309">Germination</keyword>
<feature type="transmembrane region" description="Helical" evidence="8">
    <location>
        <begin position="40"/>
        <end position="61"/>
    </location>
</feature>
<evidence type="ECO:0000256" key="1">
    <source>
        <dbReference type="ARBA" id="ARBA00004141"/>
    </source>
</evidence>
<sequence length="364" mass="40422">MIDQGKIGSRQLAVLVFLFTAGSSVLLSPPAVAAVAKQDAWIATLVAIAIGVLVVLLYERLGAQYPGMTPAELNERIFGKWLGKGISLLFFTFSFLLAALVLRDIGDFMVTQLLPETPISVIHLLFLLVVVMGIQMGLEPLARAAEIFFPIVLTLFIILLVLIIPELQWDRMLPILADGWRPIFQGAYVQLSIPYMELVVFLMVLPYVKRPERAKRAFIIGAFWGGVLLLVLTEATVLTLGNELSSLQPYPTFTMAKTINVGDFVQRIEAILGILWFLTIFVKMAVCFYASVLGMAQTFRLQTYRPLVYPLALILFVLALVVSPNAVHFKAFTIQTWPLYALTFGLVLPLLQFGVAVLRKKMTS</sequence>
<protein>
    <submittedName>
        <fullName evidence="9">Spore germination protein KB</fullName>
    </submittedName>
</protein>
<keyword evidence="7 8" id="KW-0472">Membrane</keyword>
<feature type="transmembrane region" description="Helical" evidence="8">
    <location>
        <begin position="339"/>
        <end position="358"/>
    </location>
</feature>
<evidence type="ECO:0000256" key="4">
    <source>
        <dbReference type="ARBA" id="ARBA00022544"/>
    </source>
</evidence>
<evidence type="ECO:0000256" key="7">
    <source>
        <dbReference type="ARBA" id="ARBA00023136"/>
    </source>
</evidence>
<evidence type="ECO:0000313" key="10">
    <source>
        <dbReference type="Proteomes" id="UP000241639"/>
    </source>
</evidence>
<dbReference type="NCBIfam" id="TIGR00912">
    <property type="entry name" value="2A0309"/>
    <property type="match status" value="1"/>
</dbReference>
<feature type="transmembrane region" description="Helical" evidence="8">
    <location>
        <begin position="81"/>
        <end position="101"/>
    </location>
</feature>
<accession>A0A2T4Z885</accession>
<feature type="transmembrane region" description="Helical" evidence="8">
    <location>
        <begin position="121"/>
        <end position="138"/>
    </location>
</feature>
<dbReference type="Proteomes" id="UP000241639">
    <property type="component" value="Unassembled WGS sequence"/>
</dbReference>
<evidence type="ECO:0000256" key="5">
    <source>
        <dbReference type="ARBA" id="ARBA00022692"/>
    </source>
</evidence>
<evidence type="ECO:0000256" key="8">
    <source>
        <dbReference type="SAM" id="Phobius"/>
    </source>
</evidence>
<gene>
    <name evidence="9" type="ORF">C8J48_0683</name>
</gene>
<evidence type="ECO:0000256" key="6">
    <source>
        <dbReference type="ARBA" id="ARBA00022989"/>
    </source>
</evidence>
<proteinExistence type="inferred from homology"/>
<keyword evidence="6 8" id="KW-1133">Transmembrane helix</keyword>
<evidence type="ECO:0000256" key="2">
    <source>
        <dbReference type="ARBA" id="ARBA00007998"/>
    </source>
</evidence>
<feature type="transmembrane region" description="Helical" evidence="8">
    <location>
        <begin position="270"/>
        <end position="295"/>
    </location>
</feature>
<feature type="transmembrane region" description="Helical" evidence="8">
    <location>
        <begin position="307"/>
        <end position="327"/>
    </location>
</feature>
<dbReference type="AlphaFoldDB" id="A0A2T4Z885"/>
<comment type="subcellular location">
    <subcellularLocation>
        <location evidence="1">Membrane</location>
        <topology evidence="1">Multi-pass membrane protein</topology>
    </subcellularLocation>
</comment>
<name>A0A2T4Z885_9BACL</name>
<evidence type="ECO:0000256" key="3">
    <source>
        <dbReference type="ARBA" id="ARBA00022448"/>
    </source>
</evidence>
<dbReference type="GO" id="GO:0016020">
    <property type="term" value="C:membrane"/>
    <property type="evidence" value="ECO:0007669"/>
    <property type="project" value="UniProtKB-SubCell"/>
</dbReference>